<feature type="short sequence motif" description="GXSXG" evidence="4">
    <location>
        <begin position="36"/>
        <end position="40"/>
    </location>
</feature>
<feature type="active site" description="Nucleophile" evidence="4">
    <location>
        <position position="38"/>
    </location>
</feature>
<dbReference type="GO" id="GO:0016042">
    <property type="term" value="P:lipid catabolic process"/>
    <property type="evidence" value="ECO:0007669"/>
    <property type="project" value="UniProtKB-UniRule"/>
</dbReference>
<evidence type="ECO:0000256" key="3">
    <source>
        <dbReference type="ARBA" id="ARBA00023098"/>
    </source>
</evidence>
<evidence type="ECO:0000256" key="4">
    <source>
        <dbReference type="PROSITE-ProRule" id="PRU01161"/>
    </source>
</evidence>
<dbReference type="InterPro" id="IPR016035">
    <property type="entry name" value="Acyl_Trfase/lysoPLipase"/>
</dbReference>
<sequence length="320" mass="35152">MKLGLVLGSGAARGWAHIGIINRLKEIGFEPDIVTGSSIGALVGAALASGKLNDLQEWVQSLDNWQVFNLLDWGLGYGGLISGEKVFDKVTETIGDVNFEDLSKPFGAVATDLFTGRETWLTQGSLKQALRCSCAIPGILAPYEYEGRWMVDGATVNPVPVSLCKAMGADFVIAVDLNSDKSNLGAKNQEKVLPNTELEEELEIPEKPLDYVAQHGSEMNQFDKLLLSGKNYLQQMKTRKQEKARTPDVFAVMSGCIDIMQDRITRSQLAGDPPDLVIQPKLSDYGIMDFDKAEALIKIGEECVDLYRPILQYKLEHISV</sequence>
<name>A0AA48KTW6_9ALTE</name>
<feature type="short sequence motif" description="DGA/G" evidence="4">
    <location>
        <begin position="152"/>
        <end position="154"/>
    </location>
</feature>
<dbReference type="KEGG" id="pmaw:MACH26_41330"/>
<dbReference type="InterPro" id="IPR002641">
    <property type="entry name" value="PNPLA_dom"/>
</dbReference>
<protein>
    <recommendedName>
        <fullName evidence="5">PNPLA domain-containing protein</fullName>
    </recommendedName>
</protein>
<dbReference type="Gene3D" id="3.40.1090.10">
    <property type="entry name" value="Cytosolic phospholipase A2 catalytic domain"/>
    <property type="match status" value="2"/>
</dbReference>
<keyword evidence="2 4" id="KW-0442">Lipid degradation</keyword>
<dbReference type="Proteomes" id="UP001333710">
    <property type="component" value="Chromosome"/>
</dbReference>
<dbReference type="PANTHER" id="PTHR14226:SF76">
    <property type="entry name" value="NTE FAMILY PROTEIN RSSA"/>
    <property type="match status" value="1"/>
</dbReference>
<feature type="domain" description="PNPLA" evidence="5">
    <location>
        <begin position="5"/>
        <end position="165"/>
    </location>
</feature>
<dbReference type="GO" id="GO:0016787">
    <property type="term" value="F:hydrolase activity"/>
    <property type="evidence" value="ECO:0007669"/>
    <property type="project" value="UniProtKB-UniRule"/>
</dbReference>
<evidence type="ECO:0000256" key="2">
    <source>
        <dbReference type="ARBA" id="ARBA00022963"/>
    </source>
</evidence>
<dbReference type="NCBIfam" id="NF007623">
    <property type="entry name" value="PRK10279.1"/>
    <property type="match status" value="1"/>
</dbReference>
<organism evidence="6 7">
    <name type="scientific">Planctobacterium marinum</name>
    <dbReference type="NCBI Taxonomy" id="1631968"/>
    <lineage>
        <taxon>Bacteria</taxon>
        <taxon>Pseudomonadati</taxon>
        <taxon>Pseudomonadota</taxon>
        <taxon>Gammaproteobacteria</taxon>
        <taxon>Alteromonadales</taxon>
        <taxon>Alteromonadaceae</taxon>
        <taxon>Planctobacterium</taxon>
    </lineage>
</organism>
<feature type="active site" description="Proton acceptor" evidence="4">
    <location>
        <position position="152"/>
    </location>
</feature>
<dbReference type="PROSITE" id="PS51635">
    <property type="entry name" value="PNPLA"/>
    <property type="match status" value="1"/>
</dbReference>
<accession>A0AA48KTW6</accession>
<dbReference type="PANTHER" id="PTHR14226">
    <property type="entry name" value="NEUROPATHY TARGET ESTERASE/SWISS CHEESE D.MELANOGASTER"/>
    <property type="match status" value="1"/>
</dbReference>
<dbReference type="AlphaFoldDB" id="A0AA48KTW6"/>
<keyword evidence="7" id="KW-1185">Reference proteome</keyword>
<evidence type="ECO:0000313" key="6">
    <source>
        <dbReference type="EMBL" id="BDX08612.1"/>
    </source>
</evidence>
<dbReference type="InterPro" id="IPR050301">
    <property type="entry name" value="NTE"/>
</dbReference>
<comment type="caution">
    <text evidence="4">Lacks conserved residue(s) required for the propagation of feature annotation.</text>
</comment>
<keyword evidence="1 4" id="KW-0378">Hydrolase</keyword>
<keyword evidence="3 4" id="KW-0443">Lipid metabolism</keyword>
<reference evidence="6" key="1">
    <citation type="submission" date="2023-01" db="EMBL/GenBank/DDBJ databases">
        <title>Complete genome sequence of Planctobacterium marinum strain Dej080120_11.</title>
        <authorList>
            <person name="Ueki S."/>
            <person name="Maruyama F."/>
        </authorList>
    </citation>
    <scope>NUCLEOTIDE SEQUENCE</scope>
    <source>
        <strain evidence="6">Dej080120_11</strain>
    </source>
</reference>
<gene>
    <name evidence="6" type="ORF">MACH26_41330</name>
</gene>
<dbReference type="Pfam" id="PF01734">
    <property type="entry name" value="Patatin"/>
    <property type="match status" value="1"/>
</dbReference>
<evidence type="ECO:0000259" key="5">
    <source>
        <dbReference type="PROSITE" id="PS51635"/>
    </source>
</evidence>
<evidence type="ECO:0000256" key="1">
    <source>
        <dbReference type="ARBA" id="ARBA00022801"/>
    </source>
</evidence>
<dbReference type="SUPFAM" id="SSF52151">
    <property type="entry name" value="FabD/lysophospholipase-like"/>
    <property type="match status" value="1"/>
</dbReference>
<dbReference type="RefSeq" id="WP_338294676.1">
    <property type="nucleotide sequence ID" value="NZ_AP027272.1"/>
</dbReference>
<proteinExistence type="predicted"/>
<dbReference type="EMBL" id="AP027272">
    <property type="protein sequence ID" value="BDX08612.1"/>
    <property type="molecule type" value="Genomic_DNA"/>
</dbReference>
<evidence type="ECO:0000313" key="7">
    <source>
        <dbReference type="Proteomes" id="UP001333710"/>
    </source>
</evidence>